<dbReference type="EMBL" id="JRRC01443038">
    <property type="protein sequence ID" value="KHG06070.1"/>
    <property type="molecule type" value="Genomic_DNA"/>
</dbReference>
<proteinExistence type="predicted"/>
<organism evidence="1 2">
    <name type="scientific">Gossypium arboreum</name>
    <name type="common">Tree cotton</name>
    <name type="synonym">Gossypium nanking</name>
    <dbReference type="NCBI Taxonomy" id="29729"/>
    <lineage>
        <taxon>Eukaryota</taxon>
        <taxon>Viridiplantae</taxon>
        <taxon>Streptophyta</taxon>
        <taxon>Embryophyta</taxon>
        <taxon>Tracheophyta</taxon>
        <taxon>Spermatophyta</taxon>
        <taxon>Magnoliopsida</taxon>
        <taxon>eudicotyledons</taxon>
        <taxon>Gunneridae</taxon>
        <taxon>Pentapetalae</taxon>
        <taxon>rosids</taxon>
        <taxon>malvids</taxon>
        <taxon>Malvales</taxon>
        <taxon>Malvaceae</taxon>
        <taxon>Malvoideae</taxon>
        <taxon>Gossypium</taxon>
    </lineage>
</organism>
<keyword evidence="2" id="KW-1185">Reference proteome</keyword>
<sequence>MTNTTLITSQCLWPNHNITYSH</sequence>
<evidence type="ECO:0000313" key="1">
    <source>
        <dbReference type="EMBL" id="KHG06070.1"/>
    </source>
</evidence>
<dbReference type="AlphaFoldDB" id="A0A0B0MZ63"/>
<dbReference type="Proteomes" id="UP000032142">
    <property type="component" value="Unassembled WGS sequence"/>
</dbReference>
<comment type="caution">
    <text evidence="1">The sequence shown here is derived from an EMBL/GenBank/DDBJ whole genome shotgun (WGS) entry which is preliminary data.</text>
</comment>
<gene>
    <name evidence="1" type="ORF">F383_32866</name>
</gene>
<accession>A0A0B0MZ63</accession>
<protein>
    <submittedName>
        <fullName evidence="1">Uncharacterized protein</fullName>
    </submittedName>
</protein>
<evidence type="ECO:0000313" key="2">
    <source>
        <dbReference type="Proteomes" id="UP000032142"/>
    </source>
</evidence>
<reference evidence="2" key="1">
    <citation type="submission" date="2014-09" db="EMBL/GenBank/DDBJ databases">
        <authorList>
            <person name="Mudge J."/>
            <person name="Ramaraj T."/>
            <person name="Lindquist I.E."/>
            <person name="Bharti A.K."/>
            <person name="Sundararajan A."/>
            <person name="Cameron C.T."/>
            <person name="Woodward J.E."/>
            <person name="May G.D."/>
            <person name="Brubaker C."/>
            <person name="Broadhvest J."/>
            <person name="Wilkins T.A."/>
        </authorList>
    </citation>
    <scope>NUCLEOTIDE SEQUENCE</scope>
    <source>
        <strain evidence="2">cv. AKA8401</strain>
    </source>
</reference>
<name>A0A0B0MZ63_GOSAR</name>